<evidence type="ECO:0000313" key="2">
    <source>
        <dbReference type="EMBL" id="AEE50666.1"/>
    </source>
</evidence>
<dbReference type="STRING" id="760192.Halhy_2799"/>
<evidence type="ECO:0000256" key="1">
    <source>
        <dbReference type="SAM" id="Phobius"/>
    </source>
</evidence>
<gene>
    <name evidence="2" type="ordered locus">Halhy_2799</name>
</gene>
<dbReference type="AlphaFoldDB" id="F4L307"/>
<feature type="transmembrane region" description="Helical" evidence="1">
    <location>
        <begin position="52"/>
        <end position="72"/>
    </location>
</feature>
<dbReference type="Pfam" id="PF11335">
    <property type="entry name" value="DUF3137"/>
    <property type="match status" value="1"/>
</dbReference>
<dbReference type="eggNOG" id="COG0457">
    <property type="taxonomic scope" value="Bacteria"/>
</dbReference>
<evidence type="ECO:0000313" key="3">
    <source>
        <dbReference type="Proteomes" id="UP000008461"/>
    </source>
</evidence>
<protein>
    <recommendedName>
        <fullName evidence="4">Galanin</fullName>
    </recommendedName>
</protein>
<dbReference type="KEGG" id="hhy:Halhy_2799"/>
<keyword evidence="1" id="KW-1133">Transmembrane helix</keyword>
<dbReference type="RefSeq" id="WP_013765214.1">
    <property type="nucleotide sequence ID" value="NC_015510.1"/>
</dbReference>
<dbReference type="EMBL" id="CP002691">
    <property type="protein sequence ID" value="AEE50666.1"/>
    <property type="molecule type" value="Genomic_DNA"/>
</dbReference>
<reference evidence="2 3" key="1">
    <citation type="journal article" date="2011" name="Stand. Genomic Sci.">
        <title>Complete genome sequence of Haliscomenobacter hydrossis type strain (O).</title>
        <authorList>
            <consortium name="US DOE Joint Genome Institute (JGI-PGF)"/>
            <person name="Daligault H."/>
            <person name="Lapidus A."/>
            <person name="Zeytun A."/>
            <person name="Nolan M."/>
            <person name="Lucas S."/>
            <person name="Del Rio T.G."/>
            <person name="Tice H."/>
            <person name="Cheng J.F."/>
            <person name="Tapia R."/>
            <person name="Han C."/>
            <person name="Goodwin L."/>
            <person name="Pitluck S."/>
            <person name="Liolios K."/>
            <person name="Pagani I."/>
            <person name="Ivanova N."/>
            <person name="Huntemann M."/>
            <person name="Mavromatis K."/>
            <person name="Mikhailova N."/>
            <person name="Pati A."/>
            <person name="Chen A."/>
            <person name="Palaniappan K."/>
            <person name="Land M."/>
            <person name="Hauser L."/>
            <person name="Brambilla E.M."/>
            <person name="Rohde M."/>
            <person name="Verbarg S."/>
            <person name="Goker M."/>
            <person name="Bristow J."/>
            <person name="Eisen J.A."/>
            <person name="Markowitz V."/>
            <person name="Hugenholtz P."/>
            <person name="Kyrpides N.C."/>
            <person name="Klenk H.P."/>
            <person name="Woyke T."/>
        </authorList>
    </citation>
    <scope>NUCLEOTIDE SEQUENCE [LARGE SCALE GENOMIC DNA]</scope>
    <source>
        <strain evidence="3">ATCC 27775 / DSM 1100 / LMG 10767 / O</strain>
    </source>
</reference>
<accession>F4L307</accession>
<keyword evidence="3" id="KW-1185">Reference proteome</keyword>
<reference key="2">
    <citation type="submission" date="2011-04" db="EMBL/GenBank/DDBJ databases">
        <title>Complete sequence of chromosome of Haliscomenobacter hydrossis DSM 1100.</title>
        <authorList>
            <consortium name="US DOE Joint Genome Institute (JGI-PGF)"/>
            <person name="Lucas S."/>
            <person name="Han J."/>
            <person name="Lapidus A."/>
            <person name="Bruce D."/>
            <person name="Goodwin L."/>
            <person name="Pitluck S."/>
            <person name="Peters L."/>
            <person name="Kyrpides N."/>
            <person name="Mavromatis K."/>
            <person name="Ivanova N."/>
            <person name="Ovchinnikova G."/>
            <person name="Pagani I."/>
            <person name="Daligault H."/>
            <person name="Detter J.C."/>
            <person name="Han C."/>
            <person name="Land M."/>
            <person name="Hauser L."/>
            <person name="Markowitz V."/>
            <person name="Cheng J.-F."/>
            <person name="Hugenholtz P."/>
            <person name="Woyke T."/>
            <person name="Wu D."/>
            <person name="Verbarg S."/>
            <person name="Frueling A."/>
            <person name="Brambilla E."/>
            <person name="Klenk H.-P."/>
            <person name="Eisen J.A."/>
        </authorList>
    </citation>
    <scope>NUCLEOTIDE SEQUENCE</scope>
    <source>
        <strain>DSM 1100</strain>
    </source>
</reference>
<name>F4L307_HALH1</name>
<proteinExistence type="predicted"/>
<feature type="transmembrane region" description="Helical" evidence="1">
    <location>
        <begin position="29"/>
        <end position="46"/>
    </location>
</feature>
<dbReference type="HOGENOM" id="CLU_064247_0_0_10"/>
<organism evidence="2 3">
    <name type="scientific">Haliscomenobacter hydrossis (strain ATCC 27775 / DSM 1100 / LMG 10767 / O)</name>
    <dbReference type="NCBI Taxonomy" id="760192"/>
    <lineage>
        <taxon>Bacteria</taxon>
        <taxon>Pseudomonadati</taxon>
        <taxon>Bacteroidota</taxon>
        <taxon>Saprospiria</taxon>
        <taxon>Saprospirales</taxon>
        <taxon>Haliscomenobacteraceae</taxon>
        <taxon>Haliscomenobacter</taxon>
    </lineage>
</organism>
<dbReference type="Proteomes" id="UP000008461">
    <property type="component" value="Chromosome"/>
</dbReference>
<dbReference type="OrthoDB" id="4960523at2"/>
<dbReference type="InterPro" id="IPR021484">
    <property type="entry name" value="DUF3137"/>
</dbReference>
<keyword evidence="1" id="KW-0812">Transmembrane</keyword>
<sequence>MRQLDKFRIYYNHTIHPELMRMERKRIRLLRLLILSGLLLLGVVLFEFYVNILLFTLVLAIPIVFYLLFLSYRIRKFLQTFKPNVMKLVLNFLQEEPNIGQLKYEPERSIPQKTFFESKLFACKPIIFEGEDFISGRVGEMDFDLCELTVEEEATVGTGLQNVFKGIFLHAIFPEETYGQVACWPRHLKHFFLRSIKEFTWLDAYNMDDEILYEPFREMFVTYASMNTHVAGILSEPMQESIVDYCHATGKELYFSFLGKHIFLAVTEPRDMMEPYIWRSNLSFELIRSFLEDVSLLLAIVEDFDKTH</sequence>
<keyword evidence="1" id="KW-0472">Membrane</keyword>
<evidence type="ECO:0008006" key="4">
    <source>
        <dbReference type="Google" id="ProtNLM"/>
    </source>
</evidence>